<dbReference type="Proteomes" id="UP000247005">
    <property type="component" value="Unassembled WGS sequence"/>
</dbReference>
<dbReference type="AlphaFoldDB" id="A0A2P5GNA7"/>
<evidence type="ECO:0000313" key="2">
    <source>
        <dbReference type="EMBL" id="POP48030.1"/>
    </source>
</evidence>
<reference evidence="3 4" key="1">
    <citation type="submission" date="2018-01" db="EMBL/GenBank/DDBJ databases">
        <title>Superficieibacter electus gen. nov., sp. nov., an extended-spectrum beta-lactamase possessing member of the Enterobacteriaceae family, isolated from intensive care unit surfaces.</title>
        <authorList>
            <person name="Potter R.F."/>
            <person name="D'Souza A.W."/>
        </authorList>
    </citation>
    <scope>NUCLEOTIDE SEQUENCE [LARGE SCALE GENOMIC DNA]</scope>
    <source>
        <strain evidence="2 4">BP-1</strain>
        <strain evidence="1 3">BP-2</strain>
    </source>
</reference>
<protein>
    <submittedName>
        <fullName evidence="2">Cytoplasmic protein</fullName>
    </submittedName>
</protein>
<sequence length="148" mass="16930">MKKYDSKDVYLTLDDTKSDEVILKHNLAVLISDKNATIQNTAKALVSIPAALVRMKWQNRREIYAYQVKEEIYGAVINEIIARRPDLKDKIFDRIEASYQHLRERETATLGLTRKLSDGNYRTSNVRIVPLETEAAAENTLPQPPEAD</sequence>
<evidence type="ECO:0000313" key="4">
    <source>
        <dbReference type="Proteomes" id="UP000247005"/>
    </source>
</evidence>
<dbReference type="OrthoDB" id="6624446at2"/>
<dbReference type="EMBL" id="PQGD01000011">
    <property type="protein sequence ID" value="POP48030.1"/>
    <property type="molecule type" value="Genomic_DNA"/>
</dbReference>
<keyword evidence="3" id="KW-1185">Reference proteome</keyword>
<comment type="caution">
    <text evidence="2">The sequence shown here is derived from an EMBL/GenBank/DDBJ whole genome shotgun (WGS) entry which is preliminary data.</text>
</comment>
<accession>A0A2P5GNA7</accession>
<dbReference type="RefSeq" id="WP_103676902.1">
    <property type="nucleotide sequence ID" value="NZ_PQGD01000011.1"/>
</dbReference>
<evidence type="ECO:0000313" key="3">
    <source>
        <dbReference type="Proteomes" id="UP000237073"/>
    </source>
</evidence>
<name>A0A2P5GNA7_9ENTR</name>
<proteinExistence type="predicted"/>
<dbReference type="Proteomes" id="UP000237073">
    <property type="component" value="Unassembled WGS sequence"/>
</dbReference>
<dbReference type="EMBL" id="PQGE01000013">
    <property type="protein sequence ID" value="POP43562.1"/>
    <property type="molecule type" value="Genomic_DNA"/>
</dbReference>
<evidence type="ECO:0000313" key="1">
    <source>
        <dbReference type="EMBL" id="POP43562.1"/>
    </source>
</evidence>
<gene>
    <name evidence="2" type="ORF">CHU32_14380</name>
    <name evidence="1" type="ORF">CHU33_15090</name>
</gene>
<organism evidence="2 4">
    <name type="scientific">Superficieibacter electus</name>
    <dbReference type="NCBI Taxonomy" id="2022662"/>
    <lineage>
        <taxon>Bacteria</taxon>
        <taxon>Pseudomonadati</taxon>
        <taxon>Pseudomonadota</taxon>
        <taxon>Gammaproteobacteria</taxon>
        <taxon>Enterobacterales</taxon>
        <taxon>Enterobacteriaceae</taxon>
        <taxon>Superficieibacter</taxon>
    </lineage>
</organism>